<dbReference type="FunFam" id="2.60.120.330:FF:000001">
    <property type="entry name" value="Protein SRG1"/>
    <property type="match status" value="1"/>
</dbReference>
<gene>
    <name evidence="8" type="ORF">RJT34_07063</name>
</gene>
<evidence type="ECO:0000256" key="5">
    <source>
        <dbReference type="ARBA" id="ARBA00023004"/>
    </source>
</evidence>
<evidence type="ECO:0000259" key="7">
    <source>
        <dbReference type="PROSITE" id="PS51471"/>
    </source>
</evidence>
<dbReference type="GO" id="GO:0031418">
    <property type="term" value="F:L-ascorbic acid binding"/>
    <property type="evidence" value="ECO:0007669"/>
    <property type="project" value="UniProtKB-KW"/>
</dbReference>
<dbReference type="InterPro" id="IPR026992">
    <property type="entry name" value="DIOX_N"/>
</dbReference>
<keyword evidence="9" id="KW-1185">Reference proteome</keyword>
<feature type="domain" description="Fe2OG dioxygenase" evidence="7">
    <location>
        <begin position="200"/>
        <end position="300"/>
    </location>
</feature>
<evidence type="ECO:0000256" key="2">
    <source>
        <dbReference type="ARBA" id="ARBA00022723"/>
    </source>
</evidence>
<dbReference type="Proteomes" id="UP001359559">
    <property type="component" value="Unassembled WGS sequence"/>
</dbReference>
<dbReference type="PROSITE" id="PS51471">
    <property type="entry name" value="FE2OG_OXY"/>
    <property type="match status" value="1"/>
</dbReference>
<dbReference type="Pfam" id="PF14226">
    <property type="entry name" value="DIOX_N"/>
    <property type="match status" value="1"/>
</dbReference>
<comment type="similarity">
    <text evidence="1 6">Belongs to the iron/ascorbate-dependent oxidoreductase family.</text>
</comment>
<dbReference type="InterPro" id="IPR005123">
    <property type="entry name" value="Oxoglu/Fe-dep_dioxygenase_dom"/>
</dbReference>
<evidence type="ECO:0000313" key="8">
    <source>
        <dbReference type="EMBL" id="KAK7309929.1"/>
    </source>
</evidence>
<name>A0AAN9K4C5_CLITE</name>
<evidence type="ECO:0000313" key="9">
    <source>
        <dbReference type="Proteomes" id="UP001359559"/>
    </source>
</evidence>
<dbReference type="InterPro" id="IPR044861">
    <property type="entry name" value="IPNS-like_FE2OG_OXY"/>
</dbReference>
<dbReference type="Pfam" id="PF03171">
    <property type="entry name" value="2OG-FeII_Oxy"/>
    <property type="match status" value="1"/>
</dbReference>
<dbReference type="EMBL" id="JAYKXN010000002">
    <property type="protein sequence ID" value="KAK7309929.1"/>
    <property type="molecule type" value="Genomic_DNA"/>
</dbReference>
<dbReference type="InterPro" id="IPR050295">
    <property type="entry name" value="Plant_2OG-oxidoreductases"/>
</dbReference>
<accession>A0AAN9K4C5</accession>
<keyword evidence="3" id="KW-0847">Vitamin C</keyword>
<evidence type="ECO:0000256" key="6">
    <source>
        <dbReference type="RuleBase" id="RU003682"/>
    </source>
</evidence>
<protein>
    <recommendedName>
        <fullName evidence="7">Fe2OG dioxygenase domain-containing protein</fullName>
    </recommendedName>
</protein>
<keyword evidence="2 6" id="KW-0479">Metal-binding</keyword>
<dbReference type="GO" id="GO:0016491">
    <property type="term" value="F:oxidoreductase activity"/>
    <property type="evidence" value="ECO:0007669"/>
    <property type="project" value="UniProtKB-KW"/>
</dbReference>
<comment type="caution">
    <text evidence="8">The sequence shown here is derived from an EMBL/GenBank/DDBJ whole genome shotgun (WGS) entry which is preliminary data.</text>
</comment>
<organism evidence="8 9">
    <name type="scientific">Clitoria ternatea</name>
    <name type="common">Butterfly pea</name>
    <dbReference type="NCBI Taxonomy" id="43366"/>
    <lineage>
        <taxon>Eukaryota</taxon>
        <taxon>Viridiplantae</taxon>
        <taxon>Streptophyta</taxon>
        <taxon>Embryophyta</taxon>
        <taxon>Tracheophyta</taxon>
        <taxon>Spermatophyta</taxon>
        <taxon>Magnoliopsida</taxon>
        <taxon>eudicotyledons</taxon>
        <taxon>Gunneridae</taxon>
        <taxon>Pentapetalae</taxon>
        <taxon>rosids</taxon>
        <taxon>fabids</taxon>
        <taxon>Fabales</taxon>
        <taxon>Fabaceae</taxon>
        <taxon>Papilionoideae</taxon>
        <taxon>50 kb inversion clade</taxon>
        <taxon>NPAAA clade</taxon>
        <taxon>indigoferoid/millettioid clade</taxon>
        <taxon>Phaseoleae</taxon>
        <taxon>Clitoria</taxon>
    </lineage>
</organism>
<evidence type="ECO:0000256" key="4">
    <source>
        <dbReference type="ARBA" id="ARBA00023002"/>
    </source>
</evidence>
<dbReference type="PANTHER" id="PTHR47991">
    <property type="entry name" value="OXOGLUTARATE/IRON-DEPENDENT DIOXYGENASE"/>
    <property type="match status" value="1"/>
</dbReference>
<dbReference type="Gene3D" id="2.60.120.330">
    <property type="entry name" value="B-lactam Antibiotic, Isopenicillin N Synthase, Chain"/>
    <property type="match status" value="1"/>
</dbReference>
<dbReference type="InterPro" id="IPR027443">
    <property type="entry name" value="IPNS-like_sf"/>
</dbReference>
<evidence type="ECO:0000256" key="1">
    <source>
        <dbReference type="ARBA" id="ARBA00008056"/>
    </source>
</evidence>
<evidence type="ECO:0000256" key="3">
    <source>
        <dbReference type="ARBA" id="ARBA00022896"/>
    </source>
</evidence>
<dbReference type="GO" id="GO:0046872">
    <property type="term" value="F:metal ion binding"/>
    <property type="evidence" value="ECO:0007669"/>
    <property type="project" value="UniProtKB-KW"/>
</dbReference>
<keyword evidence="4 6" id="KW-0560">Oxidoreductase</keyword>
<proteinExistence type="inferred from homology"/>
<keyword evidence="5 6" id="KW-0408">Iron</keyword>
<dbReference type="AlphaFoldDB" id="A0AAN9K4C5"/>
<dbReference type="SUPFAM" id="SSF51197">
    <property type="entry name" value="Clavaminate synthase-like"/>
    <property type="match status" value="1"/>
</dbReference>
<sequence>MSKINGTSVLVPSVQELAKQPITEVPEQYLRPNQDPPIALNATSLPQVPIIDLKMLLSKDVTELQNLHQACKEWGFFQLVNHGMDPLLMENIKRGVKDFLHLPIEEKKQFWQTSQDVEGFGQLFVVSADQKLEWADLFFINTLPSNARNPRLFPNMPQPLRDNLENYSLEVQKLCITIIKHMAIALEIEPKEILDIFKYLSQSMRWNYYPPCPQPENVIGLNPHSDAGALTILLQVNETEGLQIRKDGKWIPVKPLPSAFVINVGDILEILTNGIYRSIEHRATINSEKERISIATFHRPQMSKVVGPTPSLVTHERSALFKNIAVGDYYKAFFSRELQGKSCLDVVRIQK</sequence>
<reference evidence="8 9" key="1">
    <citation type="submission" date="2024-01" db="EMBL/GenBank/DDBJ databases">
        <title>The genomes of 5 underutilized Papilionoideae crops provide insights into root nodulation and disease resistance.</title>
        <authorList>
            <person name="Yuan L."/>
        </authorList>
    </citation>
    <scope>NUCLEOTIDE SEQUENCE [LARGE SCALE GENOMIC DNA]</scope>
    <source>
        <strain evidence="8">LY-2023</strain>
        <tissue evidence="8">Leaf</tissue>
    </source>
</reference>